<sequence>MIHRIWELSSTSTVPDRFGERWGSSTLPIQRYAHFAGLEKLLQRRKEMPSSIPTKPSILPTNDRFTPSPYPRAVAPSYMLKPSPLLFNSSSMEAHPYTQ</sequence>
<name>A0AAW0BRZ3_9AGAR</name>
<comment type="caution">
    <text evidence="1">The sequence shown here is derived from an EMBL/GenBank/DDBJ whole genome shotgun (WGS) entry which is preliminary data.</text>
</comment>
<dbReference type="Proteomes" id="UP001383192">
    <property type="component" value="Unassembled WGS sequence"/>
</dbReference>
<keyword evidence="2" id="KW-1185">Reference proteome</keyword>
<proteinExistence type="predicted"/>
<dbReference type="AlphaFoldDB" id="A0AAW0BRZ3"/>
<evidence type="ECO:0000313" key="1">
    <source>
        <dbReference type="EMBL" id="KAK7028934.1"/>
    </source>
</evidence>
<reference evidence="1 2" key="1">
    <citation type="submission" date="2024-01" db="EMBL/GenBank/DDBJ databases">
        <title>A draft genome for a cacao thread blight-causing isolate of Paramarasmius palmivorus.</title>
        <authorList>
            <person name="Baruah I.K."/>
            <person name="Bukari Y."/>
            <person name="Amoako-Attah I."/>
            <person name="Meinhardt L.W."/>
            <person name="Bailey B.A."/>
            <person name="Cohen S.P."/>
        </authorList>
    </citation>
    <scope>NUCLEOTIDE SEQUENCE [LARGE SCALE GENOMIC DNA]</scope>
    <source>
        <strain evidence="1 2">GH-12</strain>
    </source>
</reference>
<gene>
    <name evidence="1" type="ORF">VNI00_014771</name>
</gene>
<accession>A0AAW0BRZ3</accession>
<evidence type="ECO:0000313" key="2">
    <source>
        <dbReference type="Proteomes" id="UP001383192"/>
    </source>
</evidence>
<organism evidence="1 2">
    <name type="scientific">Paramarasmius palmivorus</name>
    <dbReference type="NCBI Taxonomy" id="297713"/>
    <lineage>
        <taxon>Eukaryota</taxon>
        <taxon>Fungi</taxon>
        <taxon>Dikarya</taxon>
        <taxon>Basidiomycota</taxon>
        <taxon>Agaricomycotina</taxon>
        <taxon>Agaricomycetes</taxon>
        <taxon>Agaricomycetidae</taxon>
        <taxon>Agaricales</taxon>
        <taxon>Marasmiineae</taxon>
        <taxon>Marasmiaceae</taxon>
        <taxon>Paramarasmius</taxon>
    </lineage>
</organism>
<dbReference type="EMBL" id="JAYKXP010000086">
    <property type="protein sequence ID" value="KAK7028934.1"/>
    <property type="molecule type" value="Genomic_DNA"/>
</dbReference>
<protein>
    <submittedName>
        <fullName evidence="1">Uncharacterized protein</fullName>
    </submittedName>
</protein>